<protein>
    <submittedName>
        <fullName evidence="1">Uncharacterized protein</fullName>
    </submittedName>
</protein>
<dbReference type="Proteomes" id="UP000291338">
    <property type="component" value="Unassembled WGS sequence"/>
</dbReference>
<comment type="caution">
    <text evidence="1">The sequence shown here is derived from an EMBL/GenBank/DDBJ whole genome shotgun (WGS) entry which is preliminary data.</text>
</comment>
<accession>A0A4Q7INF0</accession>
<name>A0A4Q7INF0_9GAMM</name>
<dbReference type="AlphaFoldDB" id="A0A4Q7INF0"/>
<dbReference type="RefSeq" id="WP_130255733.1">
    <property type="nucleotide sequence ID" value="NZ_PPSX01000040.1"/>
</dbReference>
<evidence type="ECO:0000313" key="2">
    <source>
        <dbReference type="Proteomes" id="UP000291338"/>
    </source>
</evidence>
<evidence type="ECO:0000313" key="1">
    <source>
        <dbReference type="EMBL" id="RZQ52916.1"/>
    </source>
</evidence>
<organism evidence="1 2">
    <name type="scientific">Pseudoalteromonas phenolica</name>
    <dbReference type="NCBI Taxonomy" id="161398"/>
    <lineage>
        <taxon>Bacteria</taxon>
        <taxon>Pseudomonadati</taxon>
        <taxon>Pseudomonadota</taxon>
        <taxon>Gammaproteobacteria</taxon>
        <taxon>Alteromonadales</taxon>
        <taxon>Pseudoalteromonadaceae</taxon>
        <taxon>Pseudoalteromonas</taxon>
    </lineage>
</organism>
<gene>
    <name evidence="1" type="ORF">C1E23_11665</name>
</gene>
<dbReference type="EMBL" id="PPSX01000040">
    <property type="protein sequence ID" value="RZQ52916.1"/>
    <property type="molecule type" value="Genomic_DNA"/>
</dbReference>
<reference evidence="1 2" key="1">
    <citation type="submission" date="2018-01" db="EMBL/GenBank/DDBJ databases">
        <title>Co-occurrence of chitin degradation, pigmentation and bioactivity in marine Pseudoalteromonas.</title>
        <authorList>
            <person name="Paulsen S."/>
            <person name="Gram L."/>
            <person name="Machado H."/>
        </authorList>
    </citation>
    <scope>NUCLEOTIDE SEQUENCE [LARGE SCALE GENOMIC DNA]</scope>
    <source>
        <strain evidence="1 2">S3898</strain>
    </source>
</reference>
<sequence length="204" mass="23022">MSFNFISVVETAFKFLESKGFKKHVSLPARGESSASYSSDRVMILINYVSYSDECWCVVGGSREHYPAKSLSINELIDFHGLDIQLSKKPDVFLSQLAAILQSEFVTLTQNSLVLLEPLWAEKDSLENALCEYQNKIAFSVVEIGKAKILELPNTKEALGHDYIDQFPHHDFSQDKVWLVITDMFSSVCDSFEQAQDFAKSFGD</sequence>
<proteinExistence type="predicted"/>